<gene>
    <name evidence="2" type="ORF">BT67DRAFT_308694</name>
</gene>
<reference evidence="2" key="2">
    <citation type="submission" date="2023-05" db="EMBL/GenBank/DDBJ databases">
        <authorList>
            <consortium name="Lawrence Berkeley National Laboratory"/>
            <person name="Steindorff A."/>
            <person name="Hensen N."/>
            <person name="Bonometti L."/>
            <person name="Westerberg I."/>
            <person name="Brannstrom I.O."/>
            <person name="Guillou S."/>
            <person name="Cros-Aarteil S."/>
            <person name="Calhoun S."/>
            <person name="Haridas S."/>
            <person name="Kuo A."/>
            <person name="Mondo S."/>
            <person name="Pangilinan J."/>
            <person name="Riley R."/>
            <person name="Labutti K."/>
            <person name="Andreopoulos B."/>
            <person name="Lipzen A."/>
            <person name="Chen C."/>
            <person name="Yanf M."/>
            <person name="Daum C."/>
            <person name="Ng V."/>
            <person name="Clum A."/>
            <person name="Ohm R."/>
            <person name="Martin F."/>
            <person name="Silar P."/>
            <person name="Natvig D."/>
            <person name="Lalanne C."/>
            <person name="Gautier V."/>
            <person name="Ament-Velasquez S.L."/>
            <person name="Kruys A."/>
            <person name="Hutchinson M.I."/>
            <person name="Powell A.J."/>
            <person name="Barry K."/>
            <person name="Miller A.N."/>
            <person name="Grigoriev I.V."/>
            <person name="Debuchy R."/>
            <person name="Gladieux P."/>
            <person name="Thoren M.H."/>
            <person name="Johannesson H."/>
        </authorList>
    </citation>
    <scope>NUCLEOTIDE SEQUENCE</scope>
    <source>
        <strain evidence="2">CBS 123565</strain>
    </source>
</reference>
<sequence>MFRMDIWGFEASCCAKGRGRQARAFSAGWRWICRWSERCFAKYELSTARDLKHATGRDRVCGGKGGRKGWLQYGPVGLVTPACVRFCRWLGTVSRDGEVAVKLDGLGCGGEGEQAGANCRSWGGEGKQGELRNHVPRSTAPQGQRVI</sequence>
<dbReference type="EMBL" id="MU853409">
    <property type="protein sequence ID" value="KAK4134119.1"/>
    <property type="molecule type" value="Genomic_DNA"/>
</dbReference>
<evidence type="ECO:0000256" key="1">
    <source>
        <dbReference type="SAM" id="MobiDB-lite"/>
    </source>
</evidence>
<proteinExistence type="predicted"/>
<evidence type="ECO:0000313" key="2">
    <source>
        <dbReference type="EMBL" id="KAK4134119.1"/>
    </source>
</evidence>
<name>A0AAN6UJX0_9PEZI</name>
<feature type="region of interest" description="Disordered" evidence="1">
    <location>
        <begin position="124"/>
        <end position="147"/>
    </location>
</feature>
<dbReference type="AlphaFoldDB" id="A0AAN6UJX0"/>
<protein>
    <submittedName>
        <fullName evidence="2">Uncharacterized protein</fullName>
    </submittedName>
</protein>
<comment type="caution">
    <text evidence="2">The sequence shown here is derived from an EMBL/GenBank/DDBJ whole genome shotgun (WGS) entry which is preliminary data.</text>
</comment>
<organism evidence="2 3">
    <name type="scientific">Trichocladium antarcticum</name>
    <dbReference type="NCBI Taxonomy" id="1450529"/>
    <lineage>
        <taxon>Eukaryota</taxon>
        <taxon>Fungi</taxon>
        <taxon>Dikarya</taxon>
        <taxon>Ascomycota</taxon>
        <taxon>Pezizomycotina</taxon>
        <taxon>Sordariomycetes</taxon>
        <taxon>Sordariomycetidae</taxon>
        <taxon>Sordariales</taxon>
        <taxon>Chaetomiaceae</taxon>
        <taxon>Trichocladium</taxon>
    </lineage>
</organism>
<evidence type="ECO:0000313" key="3">
    <source>
        <dbReference type="Proteomes" id="UP001304895"/>
    </source>
</evidence>
<keyword evidence="3" id="KW-1185">Reference proteome</keyword>
<reference evidence="2" key="1">
    <citation type="journal article" date="2023" name="Mol. Phylogenet. Evol.">
        <title>Genome-scale phylogeny and comparative genomics of the fungal order Sordariales.</title>
        <authorList>
            <person name="Hensen N."/>
            <person name="Bonometti L."/>
            <person name="Westerberg I."/>
            <person name="Brannstrom I.O."/>
            <person name="Guillou S."/>
            <person name="Cros-Aarteil S."/>
            <person name="Calhoun S."/>
            <person name="Haridas S."/>
            <person name="Kuo A."/>
            <person name="Mondo S."/>
            <person name="Pangilinan J."/>
            <person name="Riley R."/>
            <person name="LaButti K."/>
            <person name="Andreopoulos B."/>
            <person name="Lipzen A."/>
            <person name="Chen C."/>
            <person name="Yan M."/>
            <person name="Daum C."/>
            <person name="Ng V."/>
            <person name="Clum A."/>
            <person name="Steindorff A."/>
            <person name="Ohm R.A."/>
            <person name="Martin F."/>
            <person name="Silar P."/>
            <person name="Natvig D.O."/>
            <person name="Lalanne C."/>
            <person name="Gautier V."/>
            <person name="Ament-Velasquez S.L."/>
            <person name="Kruys A."/>
            <person name="Hutchinson M.I."/>
            <person name="Powell A.J."/>
            <person name="Barry K."/>
            <person name="Miller A.N."/>
            <person name="Grigoriev I.V."/>
            <person name="Debuchy R."/>
            <person name="Gladieux P."/>
            <person name="Hiltunen Thoren M."/>
            <person name="Johannesson H."/>
        </authorList>
    </citation>
    <scope>NUCLEOTIDE SEQUENCE</scope>
    <source>
        <strain evidence="2">CBS 123565</strain>
    </source>
</reference>
<accession>A0AAN6UJX0</accession>
<dbReference type="Proteomes" id="UP001304895">
    <property type="component" value="Unassembled WGS sequence"/>
</dbReference>